<dbReference type="Pfam" id="PF13487">
    <property type="entry name" value="HD_5"/>
    <property type="match status" value="1"/>
</dbReference>
<dbReference type="PROSITE" id="PS51832">
    <property type="entry name" value="HD_GYP"/>
    <property type="match status" value="1"/>
</dbReference>
<feature type="coiled-coil region" evidence="2">
    <location>
        <begin position="131"/>
        <end position="176"/>
    </location>
</feature>
<accession>A0ABV6IA03</accession>
<dbReference type="SUPFAM" id="SSF109604">
    <property type="entry name" value="HD-domain/PDEase-like"/>
    <property type="match status" value="1"/>
</dbReference>
<evidence type="ECO:0000256" key="2">
    <source>
        <dbReference type="SAM" id="Coils"/>
    </source>
</evidence>
<evidence type="ECO:0000259" key="4">
    <source>
        <dbReference type="PROSITE" id="PS50110"/>
    </source>
</evidence>
<feature type="domain" description="Response regulatory" evidence="4">
    <location>
        <begin position="21"/>
        <end position="136"/>
    </location>
</feature>
<dbReference type="PANTHER" id="PTHR45228">
    <property type="entry name" value="CYCLIC DI-GMP PHOSPHODIESTERASE TM_0186-RELATED"/>
    <property type="match status" value="1"/>
</dbReference>
<feature type="modified residue" description="4-aspartylphosphate" evidence="1">
    <location>
        <position position="70"/>
    </location>
</feature>
<evidence type="ECO:0000259" key="5">
    <source>
        <dbReference type="PROSITE" id="PS51832"/>
    </source>
</evidence>
<dbReference type="EMBL" id="JBHLXJ010000002">
    <property type="protein sequence ID" value="MFC0348650.1"/>
    <property type="molecule type" value="Genomic_DNA"/>
</dbReference>
<dbReference type="Gene3D" id="1.10.3210.10">
    <property type="entry name" value="Hypothetical protein af1432"/>
    <property type="match status" value="1"/>
</dbReference>
<protein>
    <submittedName>
        <fullName evidence="6">HD domain-containing phosphohydrolase</fullName>
    </submittedName>
</protein>
<sequence>MEDYNKMSAHSDLPKSTSKPRILCVDDEPNILSSLRRLFRSQGYDVLIANSGAEGLLLLETEAVDLIISDMRMPVMDGSTFLEKVRLKWPETVRLLLTGYADIQSIIDAINRGEIYRYITKPWDDQDIQLIVKHALERKELELEKKRLEALTFRQNEELKELNATLEQKILERTKELRNAHDLLLGANEKLKNSFLTSIKVFSNVIEMRGGKLAGHSRQVADLARKIAQKLELGAGSIQDIFVAALLADIGKMGFSDELINTPISQLNSDQLGLFYKHAVRAEQLLLPLDDLHDAAKIIRSQHERFDGKGFPDGLIGEQIPLGARILSIAKDFHQLQIGTLTPKRLFPDDAKTLIIKGAGSRYDSRVIEGFRRVFNDKDVDLATQIVKVRNLLPGMVIATDLVSQEGMLLLPANYVLEETTIEKLRLYDVARGGVLTAHIHTKRKT</sequence>
<dbReference type="CDD" id="cd00077">
    <property type="entry name" value="HDc"/>
    <property type="match status" value="1"/>
</dbReference>
<dbReference type="Gene3D" id="3.40.50.2300">
    <property type="match status" value="1"/>
</dbReference>
<feature type="region of interest" description="Disordered" evidence="3">
    <location>
        <begin position="1"/>
        <end position="20"/>
    </location>
</feature>
<evidence type="ECO:0000256" key="1">
    <source>
        <dbReference type="PROSITE-ProRule" id="PRU00169"/>
    </source>
</evidence>
<dbReference type="InterPro" id="IPR052020">
    <property type="entry name" value="Cyclic_di-GMP/3'3'-cGAMP_PDE"/>
</dbReference>
<dbReference type="CDD" id="cd17569">
    <property type="entry name" value="REC_HupR-like"/>
    <property type="match status" value="1"/>
</dbReference>
<dbReference type="SUPFAM" id="SSF52172">
    <property type="entry name" value="CheY-like"/>
    <property type="match status" value="1"/>
</dbReference>
<dbReference type="InterPro" id="IPR037522">
    <property type="entry name" value="HD_GYP_dom"/>
</dbReference>
<dbReference type="Pfam" id="PF00072">
    <property type="entry name" value="Response_reg"/>
    <property type="match status" value="1"/>
</dbReference>
<dbReference type="Proteomes" id="UP001589844">
    <property type="component" value="Unassembled WGS sequence"/>
</dbReference>
<evidence type="ECO:0000256" key="3">
    <source>
        <dbReference type="SAM" id="MobiDB-lite"/>
    </source>
</evidence>
<dbReference type="InterPro" id="IPR011006">
    <property type="entry name" value="CheY-like_superfamily"/>
</dbReference>
<evidence type="ECO:0000313" key="7">
    <source>
        <dbReference type="Proteomes" id="UP001589844"/>
    </source>
</evidence>
<dbReference type="InterPro" id="IPR001789">
    <property type="entry name" value="Sig_transdc_resp-reg_receiver"/>
</dbReference>
<dbReference type="RefSeq" id="WP_390209786.1">
    <property type="nucleotide sequence ID" value="NZ_JBHLXJ010000002.1"/>
</dbReference>
<evidence type="ECO:0000313" key="6">
    <source>
        <dbReference type="EMBL" id="MFC0348650.1"/>
    </source>
</evidence>
<organism evidence="6 7">
    <name type="scientific">Undibacterium danionis</name>
    <dbReference type="NCBI Taxonomy" id="1812100"/>
    <lineage>
        <taxon>Bacteria</taxon>
        <taxon>Pseudomonadati</taxon>
        <taxon>Pseudomonadota</taxon>
        <taxon>Betaproteobacteria</taxon>
        <taxon>Burkholderiales</taxon>
        <taxon>Oxalobacteraceae</taxon>
        <taxon>Undibacterium</taxon>
    </lineage>
</organism>
<dbReference type="InterPro" id="IPR003607">
    <property type="entry name" value="HD/PDEase_dom"/>
</dbReference>
<keyword evidence="2" id="KW-0175">Coiled coil</keyword>
<name>A0ABV6IA03_9BURK</name>
<keyword evidence="7" id="KW-1185">Reference proteome</keyword>
<feature type="domain" description="HD-GYP" evidence="5">
    <location>
        <begin position="191"/>
        <end position="388"/>
    </location>
</feature>
<dbReference type="SMART" id="SM00448">
    <property type="entry name" value="REC"/>
    <property type="match status" value="1"/>
</dbReference>
<proteinExistence type="predicted"/>
<reference evidence="6 7" key="1">
    <citation type="submission" date="2024-09" db="EMBL/GenBank/DDBJ databases">
        <authorList>
            <person name="Sun Q."/>
            <person name="Mori K."/>
        </authorList>
    </citation>
    <scope>NUCLEOTIDE SEQUENCE [LARGE SCALE GENOMIC DNA]</scope>
    <source>
        <strain evidence="6 7">CCM 8677</strain>
    </source>
</reference>
<dbReference type="PANTHER" id="PTHR45228:SF8">
    <property type="entry name" value="TWO-COMPONENT RESPONSE REGULATOR-RELATED"/>
    <property type="match status" value="1"/>
</dbReference>
<dbReference type="PROSITE" id="PS50110">
    <property type="entry name" value="RESPONSE_REGULATORY"/>
    <property type="match status" value="1"/>
</dbReference>
<gene>
    <name evidence="6" type="ORF">ACFFJH_02435</name>
</gene>
<comment type="caution">
    <text evidence="6">The sequence shown here is derived from an EMBL/GenBank/DDBJ whole genome shotgun (WGS) entry which is preliminary data.</text>
</comment>
<keyword evidence="1" id="KW-0597">Phosphoprotein</keyword>